<proteinExistence type="predicted"/>
<dbReference type="EMBL" id="QJNS01000195">
    <property type="protein sequence ID" value="RYO83168.1"/>
    <property type="molecule type" value="Genomic_DNA"/>
</dbReference>
<accession>A0ABY0H2I4</accession>
<evidence type="ECO:0000313" key="1">
    <source>
        <dbReference type="EMBL" id="RYO83168.1"/>
    </source>
</evidence>
<name>A0ABY0H2I4_9PEZI</name>
<evidence type="ECO:0000313" key="2">
    <source>
        <dbReference type="Proteomes" id="UP000294003"/>
    </source>
</evidence>
<sequence>MRPTLSTSFFPFPANGAWGVAYDATFSRDALASWNEMKFEFDGFKALYTSSNETIGRNFVDFQHAFIKTLGVPSSSGGRCGFV</sequence>
<comment type="caution">
    <text evidence="1">The sequence shown here is derived from an EMBL/GenBank/DDBJ whole genome shotgun (WGS) entry which is preliminary data.</text>
</comment>
<protein>
    <submittedName>
        <fullName evidence="1">Uncharacterized protein</fullName>
    </submittedName>
</protein>
<keyword evidence="2" id="KW-1185">Reference proteome</keyword>
<organism evidence="1 2">
    <name type="scientific">Monosporascus cannonballus</name>
    <dbReference type="NCBI Taxonomy" id="155416"/>
    <lineage>
        <taxon>Eukaryota</taxon>
        <taxon>Fungi</taxon>
        <taxon>Dikarya</taxon>
        <taxon>Ascomycota</taxon>
        <taxon>Pezizomycotina</taxon>
        <taxon>Sordariomycetes</taxon>
        <taxon>Xylariomycetidae</taxon>
        <taxon>Xylariales</taxon>
        <taxon>Xylariales incertae sedis</taxon>
        <taxon>Monosporascus</taxon>
    </lineage>
</organism>
<reference evidence="1 2" key="1">
    <citation type="submission" date="2018-06" db="EMBL/GenBank/DDBJ databases">
        <title>Complete Genomes of Monosporascus.</title>
        <authorList>
            <person name="Robinson A.J."/>
            <person name="Natvig D.O."/>
        </authorList>
    </citation>
    <scope>NUCLEOTIDE SEQUENCE [LARGE SCALE GENOMIC DNA]</scope>
    <source>
        <strain evidence="1 2">CBS 609.92</strain>
    </source>
</reference>
<dbReference type="Proteomes" id="UP000294003">
    <property type="component" value="Unassembled WGS sequence"/>
</dbReference>
<gene>
    <name evidence="1" type="ORF">DL762_006259</name>
</gene>